<gene>
    <name evidence="1" type="ORF">DZF97_03475</name>
</gene>
<comment type="caution">
    <text evidence="1">The sequence shown here is derived from an EMBL/GenBank/DDBJ whole genome shotgun (WGS) entry which is preliminary data.</text>
</comment>
<evidence type="ECO:0000313" key="2">
    <source>
        <dbReference type="Proteomes" id="UP000265361"/>
    </source>
</evidence>
<organism evidence="1 2">
    <name type="scientific">Clavibacter nebraskensis</name>
    <dbReference type="NCBI Taxonomy" id="31963"/>
    <lineage>
        <taxon>Bacteria</taxon>
        <taxon>Bacillati</taxon>
        <taxon>Actinomycetota</taxon>
        <taxon>Actinomycetes</taxon>
        <taxon>Micrococcales</taxon>
        <taxon>Microbacteriaceae</taxon>
        <taxon>Clavibacter</taxon>
    </lineage>
</organism>
<reference evidence="1 2" key="1">
    <citation type="submission" date="2018-08" db="EMBL/GenBank/DDBJ databases">
        <title>Genome Sequence of Clavibacter michiganensis Subspecies type strains, and the Atypical Peach-Colored Strains Isolated from Tomato.</title>
        <authorList>
            <person name="Osdaghi E."/>
            <person name="Portier P."/>
            <person name="Briand M."/>
            <person name="Jacques M.-A."/>
        </authorList>
    </citation>
    <scope>NUCLEOTIDE SEQUENCE [LARGE SCALE GENOMIC DNA]</scope>
    <source>
        <strain evidence="1 2">CFBP 7577</strain>
    </source>
</reference>
<sequence length="24" mass="2431">IEATRVDACAALEALEREEAAAAG</sequence>
<dbReference type="Proteomes" id="UP000265361">
    <property type="component" value="Unassembled WGS sequence"/>
</dbReference>
<accession>A0A399QE33</accession>
<name>A0A399QE33_9MICO</name>
<dbReference type="EMBL" id="QWED01000054">
    <property type="protein sequence ID" value="RIJ17040.1"/>
    <property type="molecule type" value="Genomic_DNA"/>
</dbReference>
<dbReference type="AlphaFoldDB" id="A0A399QE33"/>
<evidence type="ECO:0000313" key="1">
    <source>
        <dbReference type="EMBL" id="RIJ17040.1"/>
    </source>
</evidence>
<feature type="non-terminal residue" evidence="1">
    <location>
        <position position="1"/>
    </location>
</feature>
<proteinExistence type="predicted"/>
<protein>
    <submittedName>
        <fullName evidence="1">GntR family transcriptional regulator</fullName>
    </submittedName>
</protein>